<dbReference type="GO" id="GO:0008270">
    <property type="term" value="F:zinc ion binding"/>
    <property type="evidence" value="ECO:0007669"/>
    <property type="project" value="InterPro"/>
</dbReference>
<dbReference type="Proteomes" id="UP000595823">
    <property type="component" value="Chromosome"/>
</dbReference>
<dbReference type="InterPro" id="IPR030931">
    <property type="entry name" value="Group_II_RT_mat"/>
</dbReference>
<dbReference type="InterPro" id="IPR051083">
    <property type="entry name" value="GrpII_Intron_Splice-Mob/Def"/>
</dbReference>
<evidence type="ECO:0000313" key="2">
    <source>
        <dbReference type="EMBL" id="QQK77307.1"/>
    </source>
</evidence>
<dbReference type="Pfam" id="PF13655">
    <property type="entry name" value="RVT_N"/>
    <property type="match status" value="1"/>
</dbReference>
<dbReference type="GO" id="GO:0003964">
    <property type="term" value="F:RNA-directed DNA polymerase activity"/>
    <property type="evidence" value="ECO:0007669"/>
    <property type="project" value="UniProtKB-KW"/>
</dbReference>
<gene>
    <name evidence="2" type="primary">ltrA</name>
    <name evidence="2" type="ORF">HUG15_18145</name>
</gene>
<dbReference type="Pfam" id="PF00078">
    <property type="entry name" value="RVT_1"/>
    <property type="match status" value="1"/>
</dbReference>
<dbReference type="Pfam" id="PF08388">
    <property type="entry name" value="GIIM"/>
    <property type="match status" value="1"/>
</dbReference>
<keyword evidence="3" id="KW-1185">Reference proteome</keyword>
<protein>
    <submittedName>
        <fullName evidence="2">Group II intron reverse transcriptase/maturase</fullName>
        <ecNumber evidence="2">2.7.7.49</ecNumber>
    </submittedName>
</protein>
<dbReference type="NCBIfam" id="TIGR04416">
    <property type="entry name" value="group_II_RT_mat"/>
    <property type="match status" value="1"/>
</dbReference>
<accession>A0A7T6Z5X6</accession>
<name>A0A7T6Z5X6_9BACI</name>
<dbReference type="SUPFAM" id="SSF56672">
    <property type="entry name" value="DNA/RNA polymerases"/>
    <property type="match status" value="1"/>
</dbReference>
<dbReference type="SMART" id="SM00507">
    <property type="entry name" value="HNHc"/>
    <property type="match status" value="1"/>
</dbReference>
<reference evidence="2 3" key="1">
    <citation type="submission" date="2020-06" db="EMBL/GenBank/DDBJ databases">
        <title>Genomic analysis of Salicibibacter sp. NKC5-3.</title>
        <authorList>
            <person name="Oh Y.J."/>
        </authorList>
    </citation>
    <scope>NUCLEOTIDE SEQUENCE [LARGE SCALE GENOMIC DNA]</scope>
    <source>
        <strain evidence="2 3">NKC5-3</strain>
    </source>
</reference>
<dbReference type="CDD" id="cd01651">
    <property type="entry name" value="RT_G2_intron"/>
    <property type="match status" value="1"/>
</dbReference>
<dbReference type="Gene3D" id="1.10.30.50">
    <property type="match status" value="1"/>
</dbReference>
<dbReference type="EC" id="2.7.7.49" evidence="2"/>
<dbReference type="KEGG" id="scia:HUG15_18145"/>
<dbReference type="PANTHER" id="PTHR34047:SF10">
    <property type="entry name" value="GROUP II INTRON-ASSOCIATED OPEN READING FRAME"/>
    <property type="match status" value="1"/>
</dbReference>
<organism evidence="2 3">
    <name type="scientific">Salicibibacter cibarius</name>
    <dbReference type="NCBI Taxonomy" id="2743000"/>
    <lineage>
        <taxon>Bacteria</taxon>
        <taxon>Bacillati</taxon>
        <taxon>Bacillota</taxon>
        <taxon>Bacilli</taxon>
        <taxon>Bacillales</taxon>
        <taxon>Bacillaceae</taxon>
        <taxon>Salicibibacter</taxon>
    </lineage>
</organism>
<evidence type="ECO:0000313" key="3">
    <source>
        <dbReference type="Proteomes" id="UP000595823"/>
    </source>
</evidence>
<dbReference type="PANTHER" id="PTHR34047">
    <property type="entry name" value="NUCLEAR INTRON MATURASE 1, MITOCHONDRIAL-RELATED"/>
    <property type="match status" value="1"/>
</dbReference>
<dbReference type="InterPro" id="IPR043502">
    <property type="entry name" value="DNA/RNA_pol_sf"/>
</dbReference>
<keyword evidence="2" id="KW-0695">RNA-directed DNA polymerase</keyword>
<dbReference type="PROSITE" id="PS50878">
    <property type="entry name" value="RT_POL"/>
    <property type="match status" value="1"/>
</dbReference>
<dbReference type="InterPro" id="IPR003615">
    <property type="entry name" value="HNH_nuc"/>
</dbReference>
<dbReference type="RefSeq" id="WP_200124476.1">
    <property type="nucleotide sequence ID" value="NZ_CP054705.1"/>
</dbReference>
<feature type="domain" description="Reverse transcriptase" evidence="1">
    <location>
        <begin position="99"/>
        <end position="337"/>
    </location>
</feature>
<keyword evidence="2" id="KW-0808">Transferase</keyword>
<dbReference type="CDD" id="cd00085">
    <property type="entry name" value="HNHc"/>
    <property type="match status" value="1"/>
</dbReference>
<dbReference type="GO" id="GO:0003676">
    <property type="term" value="F:nucleic acid binding"/>
    <property type="evidence" value="ECO:0007669"/>
    <property type="project" value="InterPro"/>
</dbReference>
<sequence>MNTSIKKSALPYITDWDWDSINWSSISRYVEKLQQRIFHAERLGRIRKVRNLQRLLMKSQAALLLSIRRVTQMNKGKRTAGVDGHKALSPYERIELYNKMKDMNIKCHKPKPAYRTYIKKKNGKLRPLGIPTIKDRTYQNIAKLALEPQWEAKFEPTSYGFRPKRNCHDAIQRIHTTVGNKKVWIFEGDFKGCFDNLNHDYILEQIKGFPVFNIIAKWLKAGFVDNNVFHESEDGTPQGGIISPLLANIALHGLEDLLNIKYRKVKRKTKTSYENRAKFAVTRYADDFVIMCESKEDANGLYHKLEPYLEARGLELAMDKTKITHVEEGFDFLGFNIRKYKTHNGSKVLTKPSKDSIKNAKTKISDKARQLYGKNVQKLIGTLNPITLGTANYWSPTVAKKVFSEMDSHIWNVQYRFLRRLHPKKSWDWIRKKYFKPDKTGQSQNRWILTDPITNNQLKKVSWIPIVRHVQIKHDYSPFNKNLKDYFKNRDIKEFDRNNVAYRQKLAKKQKYKCSLCSKSIADGIEGLEMHHKIPRTKGGSNEYKNIELVHISCHLEFHKVFPARDDIPNDAQLRSVKKYLEGKKITGLI</sequence>
<evidence type="ECO:0000259" key="1">
    <source>
        <dbReference type="PROSITE" id="PS50878"/>
    </source>
</evidence>
<proteinExistence type="predicted"/>
<dbReference type="InterPro" id="IPR002711">
    <property type="entry name" value="HNH"/>
</dbReference>
<dbReference type="EMBL" id="CP054705">
    <property type="protein sequence ID" value="QQK77307.1"/>
    <property type="molecule type" value="Genomic_DNA"/>
</dbReference>
<dbReference type="Pfam" id="PF01844">
    <property type="entry name" value="HNH"/>
    <property type="match status" value="1"/>
</dbReference>
<dbReference type="InterPro" id="IPR000477">
    <property type="entry name" value="RT_dom"/>
</dbReference>
<dbReference type="GO" id="GO:0004519">
    <property type="term" value="F:endonuclease activity"/>
    <property type="evidence" value="ECO:0007669"/>
    <property type="project" value="InterPro"/>
</dbReference>
<dbReference type="InterPro" id="IPR013597">
    <property type="entry name" value="Mat_intron_G2"/>
</dbReference>
<dbReference type="AlphaFoldDB" id="A0A7T6Z5X6"/>
<keyword evidence="2" id="KW-0548">Nucleotidyltransferase</keyword>
<dbReference type="InterPro" id="IPR025960">
    <property type="entry name" value="RVT_N"/>
</dbReference>